<dbReference type="SUPFAM" id="SSF53335">
    <property type="entry name" value="S-adenosyl-L-methionine-dependent methyltransferases"/>
    <property type="match status" value="1"/>
</dbReference>
<dbReference type="GO" id="GO:0008168">
    <property type="term" value="F:methyltransferase activity"/>
    <property type="evidence" value="ECO:0007669"/>
    <property type="project" value="UniProtKB-KW"/>
</dbReference>
<feature type="coiled-coil region" evidence="1">
    <location>
        <begin position="234"/>
        <end position="282"/>
    </location>
</feature>
<dbReference type="AlphaFoldDB" id="A0A942Z9H6"/>
<dbReference type="PANTHER" id="PTHR43861:SF6">
    <property type="entry name" value="METHYLTRANSFERASE TYPE 11"/>
    <property type="match status" value="1"/>
</dbReference>
<gene>
    <name evidence="2" type="ORF">GOQ27_11745</name>
</gene>
<evidence type="ECO:0000313" key="3">
    <source>
        <dbReference type="Proteomes" id="UP000724672"/>
    </source>
</evidence>
<dbReference type="PANTHER" id="PTHR43861">
    <property type="entry name" value="TRANS-ACONITATE 2-METHYLTRANSFERASE-RELATED"/>
    <property type="match status" value="1"/>
</dbReference>
<dbReference type="Gene3D" id="3.40.50.150">
    <property type="entry name" value="Vaccinia Virus protein VP39"/>
    <property type="match status" value="1"/>
</dbReference>
<dbReference type="EMBL" id="WSFT01000041">
    <property type="protein sequence ID" value="MBS4539139.1"/>
    <property type="molecule type" value="Genomic_DNA"/>
</dbReference>
<evidence type="ECO:0000256" key="1">
    <source>
        <dbReference type="SAM" id="Coils"/>
    </source>
</evidence>
<dbReference type="CDD" id="cd02440">
    <property type="entry name" value="AdoMet_MTases"/>
    <property type="match status" value="1"/>
</dbReference>
<organism evidence="2 3">
    <name type="scientific">Anaeromonas frigoriresistens</name>
    <dbReference type="NCBI Taxonomy" id="2683708"/>
    <lineage>
        <taxon>Bacteria</taxon>
        <taxon>Bacillati</taxon>
        <taxon>Bacillota</taxon>
        <taxon>Tissierellia</taxon>
        <taxon>Tissierellales</taxon>
        <taxon>Thermohalobacteraceae</taxon>
        <taxon>Anaeromonas</taxon>
    </lineage>
</organism>
<comment type="caution">
    <text evidence="2">The sequence shown here is derived from an EMBL/GenBank/DDBJ whole genome shotgun (WGS) entry which is preliminary data.</text>
</comment>
<keyword evidence="3" id="KW-1185">Reference proteome</keyword>
<accession>A0A942Z9H6</accession>
<sequence>MKQPADRITEAYYNDLGDEFGKKVRERIHWVCSQATGERILDIGCSQGITDILLAREGKDVLGIDIMKESIDIAKQSLEQESEITQSHVEFRVENFMDFEDKGNKYDVIIMAEVLEHITDPRRFIGKAQGLLEENGKVIITIPFGINDYFDHKKTYYMYDMYEMIKDYFRVSDIHFLGKWISFIAINKESETNLSIDENIIKQLESNFYEIERDYVSKINGLNKKTSGVSSNKVETLKKELVEHISNEQEALNKYKLLLAENERIKKDYKKIKRKYDALSNSKLGRLQLRYWNK</sequence>
<dbReference type="GO" id="GO:0032259">
    <property type="term" value="P:methylation"/>
    <property type="evidence" value="ECO:0007669"/>
    <property type="project" value="UniProtKB-KW"/>
</dbReference>
<keyword evidence="2" id="KW-0489">Methyltransferase</keyword>
<keyword evidence="1" id="KW-0175">Coiled coil</keyword>
<evidence type="ECO:0000313" key="2">
    <source>
        <dbReference type="EMBL" id="MBS4539139.1"/>
    </source>
</evidence>
<keyword evidence="2" id="KW-0808">Transferase</keyword>
<dbReference type="Proteomes" id="UP000724672">
    <property type="component" value="Unassembled WGS sequence"/>
</dbReference>
<dbReference type="Pfam" id="PF13489">
    <property type="entry name" value="Methyltransf_23"/>
    <property type="match status" value="1"/>
</dbReference>
<protein>
    <submittedName>
        <fullName evidence="2">Methyltransferase domain-containing protein</fullName>
    </submittedName>
</protein>
<name>A0A942Z9H6_9FIRM</name>
<dbReference type="InterPro" id="IPR029063">
    <property type="entry name" value="SAM-dependent_MTases_sf"/>
</dbReference>
<reference evidence="2" key="1">
    <citation type="submission" date="2019-12" db="EMBL/GenBank/DDBJ databases">
        <title>Clostridiaceae gen. nov. sp. nov., isolated from sediment in Xinjiang, China.</title>
        <authorList>
            <person name="Zhang R."/>
        </authorList>
    </citation>
    <scope>NUCLEOTIDE SEQUENCE</scope>
    <source>
        <strain evidence="2">D2Q-11</strain>
    </source>
</reference>
<dbReference type="RefSeq" id="WP_203367064.1">
    <property type="nucleotide sequence ID" value="NZ_WSFT01000041.1"/>
</dbReference>
<proteinExistence type="predicted"/>